<dbReference type="EMBL" id="AMZN01000015">
    <property type="protein sequence ID" value="ELR72762.1"/>
    <property type="molecule type" value="Genomic_DNA"/>
</dbReference>
<dbReference type="Proteomes" id="UP000011135">
    <property type="component" value="Unassembled WGS sequence"/>
</dbReference>
<accession>L8JZY6</accession>
<evidence type="ECO:0000313" key="1">
    <source>
        <dbReference type="EMBL" id="ELR72762.1"/>
    </source>
</evidence>
<evidence type="ECO:0000313" key="2">
    <source>
        <dbReference type="Proteomes" id="UP000011135"/>
    </source>
</evidence>
<dbReference type="AlphaFoldDB" id="L8JZY6"/>
<protein>
    <submittedName>
        <fullName evidence="1">Putative zinc protease</fullName>
    </submittedName>
</protein>
<comment type="caution">
    <text evidence="1">The sequence shown here is derived from an EMBL/GenBank/DDBJ whole genome shotgun (WGS) entry which is preliminary data.</text>
</comment>
<dbReference type="GO" id="GO:0006508">
    <property type="term" value="P:proteolysis"/>
    <property type="evidence" value="ECO:0007669"/>
    <property type="project" value="UniProtKB-KW"/>
</dbReference>
<reference evidence="1 2" key="1">
    <citation type="submission" date="2012-12" db="EMBL/GenBank/DDBJ databases">
        <title>Genome assembly of Fulvivirga imtechensis AK7.</title>
        <authorList>
            <person name="Nupur N."/>
            <person name="Khatri I."/>
            <person name="Kumar R."/>
            <person name="Subramanian S."/>
            <person name="Pinnaka A."/>
        </authorList>
    </citation>
    <scope>NUCLEOTIDE SEQUENCE [LARGE SCALE GENOMIC DNA]</scope>
    <source>
        <strain evidence="1 2">AK7</strain>
    </source>
</reference>
<sequence>MIKKISLGIIGILLLLIVWNFELVVYGIKQARGQLNIVWNARPVSAYLSDPAVADSVKIKLQYIQKVREYAIKELGLNDTDNYTSMYDQGGKPVLWVVTGCKPYKFEPREWNFPVVGKVPYKGFFVEKDAMQAMEKLKKDGYDAGVRTVGGWSTLGWFNDPILSSMLNRSIGDLANLIIHELVHATIFVKDSVEFNENLASFIGDEGARQFLQYEYGADSEEYHNYLKEVEDERSYVAHILRGADSLEVLYGSFAEELSDEDKEMKKQQLIGKIMQELDTVSLNNRNFFRNVKGYQPNNTFFMSFMRYRSKQNNLDDIYTNKFDQDIRAFITFLKKEHPFL</sequence>
<gene>
    <name evidence="1" type="ORF">C900_01141</name>
</gene>
<dbReference type="STRING" id="1237149.C900_01141"/>
<keyword evidence="1" id="KW-0378">Hydrolase</keyword>
<keyword evidence="1" id="KW-0645">Protease</keyword>
<keyword evidence="2" id="KW-1185">Reference proteome</keyword>
<name>L8JZY6_9BACT</name>
<dbReference type="PATRIC" id="fig|1237149.3.peg.1346"/>
<dbReference type="Pfam" id="PF10023">
    <property type="entry name" value="Aminopep"/>
    <property type="match status" value="1"/>
</dbReference>
<proteinExistence type="predicted"/>
<dbReference type="OrthoDB" id="357991at2"/>
<organism evidence="1 2">
    <name type="scientific">Fulvivirga imtechensis AK7</name>
    <dbReference type="NCBI Taxonomy" id="1237149"/>
    <lineage>
        <taxon>Bacteria</taxon>
        <taxon>Pseudomonadati</taxon>
        <taxon>Bacteroidota</taxon>
        <taxon>Cytophagia</taxon>
        <taxon>Cytophagales</taxon>
        <taxon>Fulvivirgaceae</taxon>
        <taxon>Fulvivirga</taxon>
    </lineage>
</organism>
<dbReference type="GO" id="GO:0008233">
    <property type="term" value="F:peptidase activity"/>
    <property type="evidence" value="ECO:0007669"/>
    <property type="project" value="UniProtKB-KW"/>
</dbReference>
<dbReference type="InterPro" id="IPR014553">
    <property type="entry name" value="Aminopept"/>
</dbReference>
<dbReference type="eggNOG" id="COG4324">
    <property type="taxonomic scope" value="Bacteria"/>
</dbReference>
<dbReference type="RefSeq" id="WP_009578815.1">
    <property type="nucleotide sequence ID" value="NZ_AMZN01000015.1"/>
</dbReference>